<feature type="compositionally biased region" description="Acidic residues" evidence="7">
    <location>
        <begin position="157"/>
        <end position="171"/>
    </location>
</feature>
<evidence type="ECO:0000256" key="7">
    <source>
        <dbReference type="SAM" id="MobiDB-lite"/>
    </source>
</evidence>
<keyword evidence="3" id="KW-0805">Transcription regulation</keyword>
<dbReference type="InterPro" id="IPR009044">
    <property type="entry name" value="ssDNA-bd_transcriptional_reg"/>
</dbReference>
<keyword evidence="6" id="KW-0539">Nucleus</keyword>
<gene>
    <name evidence="9" type="ORF">CSSPJE1EN2_LOCUS8334</name>
</gene>
<evidence type="ECO:0000256" key="3">
    <source>
        <dbReference type="ARBA" id="ARBA00023015"/>
    </source>
</evidence>
<dbReference type="EMBL" id="OZ023716">
    <property type="protein sequence ID" value="CAK9865339.1"/>
    <property type="molecule type" value="Genomic_DNA"/>
</dbReference>
<dbReference type="Proteomes" id="UP001497522">
    <property type="component" value="Chromosome 15"/>
</dbReference>
<name>A0ABP1ARY0_9BRYO</name>
<dbReference type="PROSITE" id="PS51998">
    <property type="entry name" value="DEK_C"/>
    <property type="match status" value="1"/>
</dbReference>
<dbReference type="SUPFAM" id="SSF54447">
    <property type="entry name" value="ssDNA-binding transcriptional regulator domain"/>
    <property type="match status" value="1"/>
</dbReference>
<reference evidence="9" key="1">
    <citation type="submission" date="2024-03" db="EMBL/GenBank/DDBJ databases">
        <authorList>
            <consortium name="ELIXIR-Norway"/>
            <consortium name="Elixir Norway"/>
        </authorList>
    </citation>
    <scope>NUCLEOTIDE SEQUENCE</scope>
</reference>
<dbReference type="Pfam" id="PF02229">
    <property type="entry name" value="PC4"/>
    <property type="match status" value="1"/>
</dbReference>
<evidence type="ECO:0000256" key="1">
    <source>
        <dbReference type="ARBA" id="ARBA00004123"/>
    </source>
</evidence>
<feature type="compositionally biased region" description="Basic residues" evidence="7">
    <location>
        <begin position="138"/>
        <end position="153"/>
    </location>
</feature>
<feature type="domain" description="DEK-C" evidence="8">
    <location>
        <begin position="3"/>
        <end position="60"/>
    </location>
</feature>
<evidence type="ECO:0000259" key="8">
    <source>
        <dbReference type="PROSITE" id="PS51998"/>
    </source>
</evidence>
<organism evidence="9 10">
    <name type="scientific">Sphagnum jensenii</name>
    <dbReference type="NCBI Taxonomy" id="128206"/>
    <lineage>
        <taxon>Eukaryota</taxon>
        <taxon>Viridiplantae</taxon>
        <taxon>Streptophyta</taxon>
        <taxon>Embryophyta</taxon>
        <taxon>Bryophyta</taxon>
        <taxon>Sphagnophytina</taxon>
        <taxon>Sphagnopsida</taxon>
        <taxon>Sphagnales</taxon>
        <taxon>Sphagnaceae</taxon>
        <taxon>Sphagnum</taxon>
    </lineage>
</organism>
<dbReference type="PANTHER" id="PTHR13215">
    <property type="entry name" value="RNA POLYMERASE II TRANSCRIPTIONAL COACTIVATOR"/>
    <property type="match status" value="1"/>
</dbReference>
<protein>
    <recommendedName>
        <fullName evidence="8">DEK-C domain-containing protein</fullName>
    </recommendedName>
</protein>
<comment type="similarity">
    <text evidence="2">Belongs to the transcriptional coactivator PC4 family.</text>
</comment>
<accession>A0ABP1ARY0</accession>
<evidence type="ECO:0000256" key="5">
    <source>
        <dbReference type="ARBA" id="ARBA00023163"/>
    </source>
</evidence>
<sequence>MDLEQQEIVRLAVEDILAGADMENITEKQVRKLAADKTGLDLSQPVGRKLVLSMISGFLDGNGDKAEEEVESEEDDEEKTKKQKKKKKTTKARKEDRSRREEEEEEEVEEEEEETETLATRLTKDKTGRYTEDNTGSKKQHLTKKASQHKQKRAFKDDEDEDTDGSEEEEEQNVKGKKKPKFEKDEQGNIIICELSARRKVIVQQWKGQTLISLREYYEKDGKLLPTSKGISLTVEQFEILAKKIKDIEAAIASIQ</sequence>
<evidence type="ECO:0000256" key="2">
    <source>
        <dbReference type="ARBA" id="ARBA00009001"/>
    </source>
</evidence>
<feature type="compositionally biased region" description="Basic residues" evidence="7">
    <location>
        <begin position="81"/>
        <end position="91"/>
    </location>
</feature>
<feature type="region of interest" description="Disordered" evidence="7">
    <location>
        <begin position="58"/>
        <end position="183"/>
    </location>
</feature>
<evidence type="ECO:0000313" key="9">
    <source>
        <dbReference type="EMBL" id="CAK9865339.1"/>
    </source>
</evidence>
<feature type="compositionally biased region" description="Basic and acidic residues" evidence="7">
    <location>
        <begin position="92"/>
        <end position="101"/>
    </location>
</feature>
<evidence type="ECO:0000313" key="10">
    <source>
        <dbReference type="Proteomes" id="UP001497522"/>
    </source>
</evidence>
<proteinExistence type="inferred from homology"/>
<evidence type="ECO:0000256" key="4">
    <source>
        <dbReference type="ARBA" id="ARBA00023125"/>
    </source>
</evidence>
<keyword evidence="4" id="KW-0238">DNA-binding</keyword>
<dbReference type="InterPro" id="IPR003173">
    <property type="entry name" value="PC4_C"/>
</dbReference>
<dbReference type="InterPro" id="IPR014876">
    <property type="entry name" value="DEK_C"/>
</dbReference>
<comment type="subcellular location">
    <subcellularLocation>
        <location evidence="1">Nucleus</location>
    </subcellularLocation>
</comment>
<keyword evidence="5" id="KW-0804">Transcription</keyword>
<feature type="compositionally biased region" description="Acidic residues" evidence="7">
    <location>
        <begin position="102"/>
        <end position="116"/>
    </location>
</feature>
<evidence type="ECO:0000256" key="6">
    <source>
        <dbReference type="ARBA" id="ARBA00023242"/>
    </source>
</evidence>
<feature type="compositionally biased region" description="Basic and acidic residues" evidence="7">
    <location>
        <begin position="122"/>
        <end position="136"/>
    </location>
</feature>
<dbReference type="Pfam" id="PF08766">
    <property type="entry name" value="DEK_C"/>
    <property type="match status" value="1"/>
</dbReference>
<feature type="compositionally biased region" description="Acidic residues" evidence="7">
    <location>
        <begin position="66"/>
        <end position="77"/>
    </location>
</feature>
<dbReference type="Gene3D" id="2.30.31.10">
    <property type="entry name" value="Transcriptional Coactivator Pc4, Chain A"/>
    <property type="match status" value="1"/>
</dbReference>
<keyword evidence="10" id="KW-1185">Reference proteome</keyword>
<dbReference type="InterPro" id="IPR045125">
    <property type="entry name" value="Sub1/Tcp4-like"/>
</dbReference>